<dbReference type="Gene3D" id="1.20.1560.10">
    <property type="entry name" value="ABC transporter type 1, transmembrane domain"/>
    <property type="match status" value="1"/>
</dbReference>
<dbReference type="Gene3D" id="3.40.50.300">
    <property type="entry name" value="P-loop containing nucleotide triphosphate hydrolases"/>
    <property type="match status" value="1"/>
</dbReference>
<evidence type="ECO:0000256" key="6">
    <source>
        <dbReference type="ARBA" id="ARBA00022840"/>
    </source>
</evidence>
<feature type="transmembrane region" description="Helical" evidence="9">
    <location>
        <begin position="283"/>
        <end position="303"/>
    </location>
</feature>
<dbReference type="KEGG" id="psw:LK03_17090"/>
<dbReference type="GO" id="GO:0005524">
    <property type="term" value="F:ATP binding"/>
    <property type="evidence" value="ECO:0007669"/>
    <property type="project" value="UniProtKB-KW"/>
</dbReference>
<evidence type="ECO:0000256" key="2">
    <source>
        <dbReference type="ARBA" id="ARBA00022448"/>
    </source>
</evidence>
<feature type="domain" description="ABC transmembrane type-1" evidence="11">
    <location>
        <begin position="27"/>
        <end position="309"/>
    </location>
</feature>
<dbReference type="RefSeq" id="WP_038413520.1">
    <property type="nucleotide sequence ID" value="NZ_CP009455.1"/>
</dbReference>
<feature type="transmembrane region" description="Helical" evidence="9">
    <location>
        <begin position="61"/>
        <end position="84"/>
    </location>
</feature>
<evidence type="ECO:0000259" key="10">
    <source>
        <dbReference type="PROSITE" id="PS50893"/>
    </source>
</evidence>
<evidence type="ECO:0000256" key="3">
    <source>
        <dbReference type="ARBA" id="ARBA00022475"/>
    </source>
</evidence>
<dbReference type="InterPro" id="IPR017871">
    <property type="entry name" value="ABC_transporter-like_CS"/>
</dbReference>
<evidence type="ECO:0000256" key="7">
    <source>
        <dbReference type="ARBA" id="ARBA00022989"/>
    </source>
</evidence>
<dbReference type="InterPro" id="IPR039421">
    <property type="entry name" value="Type_1_exporter"/>
</dbReference>
<evidence type="ECO:0000313" key="12">
    <source>
        <dbReference type="EMBL" id="AIR90876.1"/>
    </source>
</evidence>
<keyword evidence="8 9" id="KW-0472">Membrane</keyword>
<feature type="transmembrane region" description="Helical" evidence="9">
    <location>
        <begin position="25"/>
        <end position="49"/>
    </location>
</feature>
<dbReference type="Pfam" id="PF00005">
    <property type="entry name" value="ABC_tran"/>
    <property type="match status" value="1"/>
</dbReference>
<evidence type="ECO:0000256" key="9">
    <source>
        <dbReference type="SAM" id="Phobius"/>
    </source>
</evidence>
<dbReference type="InterPro" id="IPR027417">
    <property type="entry name" value="P-loop_NTPase"/>
</dbReference>
<dbReference type="PROSITE" id="PS50929">
    <property type="entry name" value="ABC_TM1F"/>
    <property type="match status" value="1"/>
</dbReference>
<dbReference type="InterPro" id="IPR036640">
    <property type="entry name" value="ABC1_TM_sf"/>
</dbReference>
<dbReference type="Pfam" id="PF00664">
    <property type="entry name" value="ABC_membrane"/>
    <property type="match status" value="1"/>
</dbReference>
<feature type="domain" description="ABC transporter" evidence="10">
    <location>
        <begin position="340"/>
        <end position="573"/>
    </location>
</feature>
<evidence type="ECO:0000259" key="11">
    <source>
        <dbReference type="PROSITE" id="PS50929"/>
    </source>
</evidence>
<keyword evidence="4 9" id="KW-0812">Transmembrane</keyword>
<sequence>MTHDHAPAHPSRPLSTLLAPIRGQLIAAALLAALGAALSLVPLAGVAALGANLLSEQASPWSSGAIIAVSVACLFASGVFSVLAELLAHLADNRITGHLRLALARHLMQVPLGWFGGRSSSAVKRALQDDIGTLHSLVAHFFTTLGRVLGAVTAAVGYLMLMDWRLALLALLPFPGFVLFLRRAMAASAQHMGPLGERIAELENAVVEFVNGMPVLKAFGNRHDPRYQRAVSGFAHAFDQFTRPLVVAMAKANALIAPATVLGVVLIGAVLMVALGWMTPLQVLPFVLVTPGLCAPLLLLHAITHDLHNAVAAAQRVLDLLHTPVLAQPVRAQHPRDNELRVEGLGFAYDAQKPILSGIDFTLQPGTTTAVVGPSGSGKSTLARLLLRFHDPSQGRITLGGVDVRHIDSATLYGRIGFVLQDVRLLRASIRDNIALGRPDASQADIEAAAQVANIHQRILQLPRGYDAVIDDDAVLSGGERQRLSIARAVLIDPPLLVLDEPTAAVDAEGEVALQEALARFAKGRSVLVIAHRLDTVMHAEQILLLERGVICERGSHAELLAAHGRYARLWALGDYASALEHDCQQPPAQAPAPC</sequence>
<evidence type="ECO:0000256" key="1">
    <source>
        <dbReference type="ARBA" id="ARBA00004651"/>
    </source>
</evidence>
<evidence type="ECO:0000256" key="5">
    <source>
        <dbReference type="ARBA" id="ARBA00022741"/>
    </source>
</evidence>
<keyword evidence="6 12" id="KW-0067">ATP-binding</keyword>
<dbReference type="SMART" id="SM00382">
    <property type="entry name" value="AAA"/>
    <property type="match status" value="1"/>
</dbReference>
<dbReference type="InterPro" id="IPR011527">
    <property type="entry name" value="ABC1_TM_dom"/>
</dbReference>
<dbReference type="OrthoDB" id="9806127at2"/>
<keyword evidence="3" id="KW-1003">Cell membrane</keyword>
<keyword evidence="2" id="KW-0813">Transport</keyword>
<dbReference type="SUPFAM" id="SSF90123">
    <property type="entry name" value="ABC transporter transmembrane region"/>
    <property type="match status" value="1"/>
</dbReference>
<gene>
    <name evidence="12" type="ORF">LK03_17090</name>
</gene>
<dbReference type="GO" id="GO:0140359">
    <property type="term" value="F:ABC-type transporter activity"/>
    <property type="evidence" value="ECO:0007669"/>
    <property type="project" value="InterPro"/>
</dbReference>
<dbReference type="SUPFAM" id="SSF52540">
    <property type="entry name" value="P-loop containing nucleoside triphosphate hydrolases"/>
    <property type="match status" value="1"/>
</dbReference>
<reference evidence="12 13" key="1">
    <citation type="submission" date="2014-09" db="EMBL/GenBank/DDBJ databases">
        <authorList>
            <person name="Chan K.-G."/>
        </authorList>
    </citation>
    <scope>NUCLEOTIDE SEQUENCE [LARGE SCALE GENOMIC DNA]</scope>
    <source>
        <strain evidence="12 13">ND07</strain>
    </source>
</reference>
<dbReference type="PANTHER" id="PTHR24221:SF654">
    <property type="entry name" value="ATP-BINDING CASSETTE SUB-FAMILY B MEMBER 6"/>
    <property type="match status" value="1"/>
</dbReference>
<feature type="transmembrane region" description="Helical" evidence="9">
    <location>
        <begin position="134"/>
        <end position="158"/>
    </location>
</feature>
<dbReference type="Proteomes" id="UP000029493">
    <property type="component" value="Chromosome"/>
</dbReference>
<protein>
    <submittedName>
        <fullName evidence="12">ABC transporter ATP-binding protein</fullName>
    </submittedName>
</protein>
<evidence type="ECO:0000313" key="13">
    <source>
        <dbReference type="Proteomes" id="UP000029493"/>
    </source>
</evidence>
<comment type="subcellular location">
    <subcellularLocation>
        <location evidence="1">Cell membrane</location>
        <topology evidence="1">Multi-pass membrane protein</topology>
    </subcellularLocation>
</comment>
<dbReference type="GO" id="GO:0016887">
    <property type="term" value="F:ATP hydrolysis activity"/>
    <property type="evidence" value="ECO:0007669"/>
    <property type="project" value="InterPro"/>
</dbReference>
<accession>A0A089WQM2</accession>
<dbReference type="GO" id="GO:0005886">
    <property type="term" value="C:plasma membrane"/>
    <property type="evidence" value="ECO:0007669"/>
    <property type="project" value="UniProtKB-SubCell"/>
</dbReference>
<keyword evidence="13" id="KW-1185">Reference proteome</keyword>
<dbReference type="FunFam" id="3.40.50.300:FF:000221">
    <property type="entry name" value="Multidrug ABC transporter ATP-binding protein"/>
    <property type="match status" value="1"/>
</dbReference>
<dbReference type="GO" id="GO:0034040">
    <property type="term" value="F:ATPase-coupled lipid transmembrane transporter activity"/>
    <property type="evidence" value="ECO:0007669"/>
    <property type="project" value="TreeGrafter"/>
</dbReference>
<dbReference type="InterPro" id="IPR003439">
    <property type="entry name" value="ABC_transporter-like_ATP-bd"/>
</dbReference>
<feature type="transmembrane region" description="Helical" evidence="9">
    <location>
        <begin position="255"/>
        <end position="277"/>
    </location>
</feature>
<dbReference type="EMBL" id="CP009455">
    <property type="protein sequence ID" value="AIR90876.1"/>
    <property type="molecule type" value="Genomic_DNA"/>
</dbReference>
<feature type="transmembrane region" description="Helical" evidence="9">
    <location>
        <begin position="164"/>
        <end position="181"/>
    </location>
</feature>
<dbReference type="STRING" id="157783.LK03_17090"/>
<dbReference type="PROSITE" id="PS50893">
    <property type="entry name" value="ABC_TRANSPORTER_2"/>
    <property type="match status" value="1"/>
</dbReference>
<dbReference type="PANTHER" id="PTHR24221">
    <property type="entry name" value="ATP-BINDING CASSETTE SUB-FAMILY B"/>
    <property type="match status" value="1"/>
</dbReference>
<evidence type="ECO:0000256" key="8">
    <source>
        <dbReference type="ARBA" id="ARBA00023136"/>
    </source>
</evidence>
<keyword evidence="7 9" id="KW-1133">Transmembrane helix</keyword>
<dbReference type="AlphaFoldDB" id="A0A089WQM2"/>
<dbReference type="InterPro" id="IPR003593">
    <property type="entry name" value="AAA+_ATPase"/>
</dbReference>
<evidence type="ECO:0000256" key="4">
    <source>
        <dbReference type="ARBA" id="ARBA00022692"/>
    </source>
</evidence>
<dbReference type="eggNOG" id="COG1132">
    <property type="taxonomic scope" value="Bacteria"/>
</dbReference>
<proteinExistence type="predicted"/>
<dbReference type="PROSITE" id="PS00211">
    <property type="entry name" value="ABC_TRANSPORTER_1"/>
    <property type="match status" value="1"/>
</dbReference>
<name>A0A089WQM2_9PSED</name>
<keyword evidence="5" id="KW-0547">Nucleotide-binding</keyword>
<organism evidence="12 13">
    <name type="scientific">Pseudomonas cremoricolorata</name>
    <dbReference type="NCBI Taxonomy" id="157783"/>
    <lineage>
        <taxon>Bacteria</taxon>
        <taxon>Pseudomonadati</taxon>
        <taxon>Pseudomonadota</taxon>
        <taxon>Gammaproteobacteria</taxon>
        <taxon>Pseudomonadales</taxon>
        <taxon>Pseudomonadaceae</taxon>
        <taxon>Pseudomonas</taxon>
    </lineage>
</organism>